<protein>
    <submittedName>
        <fullName evidence="1">Uncharacterized protein</fullName>
    </submittedName>
</protein>
<reference evidence="1 2" key="1">
    <citation type="submission" date="2019-09" db="EMBL/GenBank/DDBJ databases">
        <title>Taxonomy of Antarctic Massilia spp.: description of Massilia rubra sp. nov., Massilia aquatica sp. nov., Massilia mucilaginosa sp. nov., Massilia frigida sp. nov. isolated from streams, lakes and regoliths.</title>
        <authorList>
            <person name="Holochova P."/>
            <person name="Sedlacek I."/>
            <person name="Kralova S."/>
            <person name="Maslanova I."/>
            <person name="Busse H.-J."/>
            <person name="Stankova E."/>
            <person name="Vrbovska V."/>
            <person name="Kovarovic V."/>
            <person name="Bartak M."/>
            <person name="Svec P."/>
            <person name="Pantucek R."/>
        </authorList>
    </citation>
    <scope>NUCLEOTIDE SEQUENCE [LARGE SCALE GENOMIC DNA]</scope>
    <source>
        <strain evidence="1 2">CCM 8692</strain>
    </source>
</reference>
<dbReference type="RefSeq" id="WP_167232730.1">
    <property type="nucleotide sequence ID" value="NZ_VUYU01000045.1"/>
</dbReference>
<evidence type="ECO:0000313" key="2">
    <source>
        <dbReference type="Proteomes" id="UP000785613"/>
    </source>
</evidence>
<gene>
    <name evidence="1" type="ORF">F0185_32740</name>
</gene>
<accession>A0ABX0M279</accession>
<comment type="caution">
    <text evidence="1">The sequence shown here is derived from an EMBL/GenBank/DDBJ whole genome shotgun (WGS) entry which is preliminary data.</text>
</comment>
<organism evidence="1 2">
    <name type="scientific">Massilia rubra</name>
    <dbReference type="NCBI Taxonomy" id="2607910"/>
    <lineage>
        <taxon>Bacteria</taxon>
        <taxon>Pseudomonadati</taxon>
        <taxon>Pseudomonadota</taxon>
        <taxon>Betaproteobacteria</taxon>
        <taxon>Burkholderiales</taxon>
        <taxon>Oxalobacteraceae</taxon>
        <taxon>Telluria group</taxon>
        <taxon>Massilia</taxon>
    </lineage>
</organism>
<name>A0ABX0M279_9BURK</name>
<dbReference type="Proteomes" id="UP000785613">
    <property type="component" value="Unassembled WGS sequence"/>
</dbReference>
<evidence type="ECO:0000313" key="1">
    <source>
        <dbReference type="EMBL" id="NHZ38317.1"/>
    </source>
</evidence>
<keyword evidence="2" id="KW-1185">Reference proteome</keyword>
<sequence>MQQNHYELLADKPPSLNVRYDPMNAEFEAIETALIDYPPSGEDYFFIDMFVVGSVNVANVRDVLTLMSKHDELNRAFWSTVNGAPTSEEGWKSIIWIGSDMSDELQDRLRQRLRHTVEIVRAEIGVQQARRIALFRSKD</sequence>
<proteinExistence type="predicted"/>
<dbReference type="EMBL" id="VUYU01000045">
    <property type="protein sequence ID" value="NHZ38317.1"/>
    <property type="molecule type" value="Genomic_DNA"/>
</dbReference>